<sequence>MKIHSRRAVLTGATASLVLAACDNGVSSRGASTIDARVESTLSYLYTTYPDTIALRDKSTGILVMPLVTEAGLGVGGSYGRGALLVDGLPIDYYSATQASVGLQIGAQQYAHVLFFMTDDALYDFRNSPGWVAGADVQYAVNDRGGNLSTTTTTALSPVIGVVFGQAGLIAGASLRGTKYNRIIP</sequence>
<keyword evidence="1" id="KW-0732">Signal</keyword>
<feature type="signal peptide" evidence="1">
    <location>
        <begin position="1"/>
        <end position="20"/>
    </location>
</feature>
<comment type="caution">
    <text evidence="3">The sequence shown here is derived from an EMBL/GenBank/DDBJ whole genome shotgun (WGS) entry which is preliminary data.</text>
</comment>
<protein>
    <submittedName>
        <fullName evidence="3">Las17-binding protein actin regulator</fullName>
    </submittedName>
</protein>
<evidence type="ECO:0000313" key="4">
    <source>
        <dbReference type="Proteomes" id="UP000248916"/>
    </source>
</evidence>
<feature type="domain" description="Ysc84 actin-binding" evidence="2">
    <location>
        <begin position="98"/>
        <end position="180"/>
    </location>
</feature>
<dbReference type="PROSITE" id="PS51257">
    <property type="entry name" value="PROKAR_LIPOPROTEIN"/>
    <property type="match status" value="1"/>
</dbReference>
<accession>A0A2W7NE89</accession>
<dbReference type="Pfam" id="PF04366">
    <property type="entry name" value="Ysc84"/>
    <property type="match status" value="1"/>
</dbReference>
<dbReference type="AlphaFoldDB" id="A0A2W7NE89"/>
<evidence type="ECO:0000256" key="1">
    <source>
        <dbReference type="SAM" id="SignalP"/>
    </source>
</evidence>
<dbReference type="RefSeq" id="WP_111536297.1">
    <property type="nucleotide sequence ID" value="NZ_QKZL01000003.1"/>
</dbReference>
<feature type="chain" id="PRO_5016098421" evidence="1">
    <location>
        <begin position="21"/>
        <end position="185"/>
    </location>
</feature>
<gene>
    <name evidence="3" type="ORF">LX81_01132</name>
</gene>
<reference evidence="3 4" key="1">
    <citation type="submission" date="2018-06" db="EMBL/GenBank/DDBJ databases">
        <title>Genomic Encyclopedia of Archaeal and Bacterial Type Strains, Phase II (KMG-II): from individual species to whole genera.</title>
        <authorList>
            <person name="Goeker M."/>
        </authorList>
    </citation>
    <scope>NUCLEOTIDE SEQUENCE [LARGE SCALE GENOMIC DNA]</scope>
    <source>
        <strain evidence="3 4">DSM 22009</strain>
    </source>
</reference>
<dbReference type="EMBL" id="QKZL01000003">
    <property type="protein sequence ID" value="PZX18498.1"/>
    <property type="molecule type" value="Genomic_DNA"/>
</dbReference>
<dbReference type="OrthoDB" id="7847492at2"/>
<organism evidence="3 4">
    <name type="scientific">Palleronia aestuarii</name>
    <dbReference type="NCBI Taxonomy" id="568105"/>
    <lineage>
        <taxon>Bacteria</taxon>
        <taxon>Pseudomonadati</taxon>
        <taxon>Pseudomonadota</taxon>
        <taxon>Alphaproteobacteria</taxon>
        <taxon>Rhodobacterales</taxon>
        <taxon>Roseobacteraceae</taxon>
        <taxon>Palleronia</taxon>
    </lineage>
</organism>
<proteinExistence type="predicted"/>
<name>A0A2W7NE89_9RHOB</name>
<evidence type="ECO:0000313" key="3">
    <source>
        <dbReference type="EMBL" id="PZX18498.1"/>
    </source>
</evidence>
<dbReference type="Proteomes" id="UP000248916">
    <property type="component" value="Unassembled WGS sequence"/>
</dbReference>
<keyword evidence="4" id="KW-1185">Reference proteome</keyword>
<evidence type="ECO:0000259" key="2">
    <source>
        <dbReference type="Pfam" id="PF04366"/>
    </source>
</evidence>
<dbReference type="InterPro" id="IPR007461">
    <property type="entry name" value="Ysc84_actin-binding"/>
</dbReference>